<dbReference type="EMBL" id="JPDN02000005">
    <property type="protein sequence ID" value="PON28798.1"/>
    <property type="molecule type" value="Genomic_DNA"/>
</dbReference>
<dbReference type="PROSITE" id="PS00218">
    <property type="entry name" value="AMINO_ACID_PERMEASE_1"/>
    <property type="match status" value="1"/>
</dbReference>
<feature type="transmembrane region" description="Helical" evidence="6">
    <location>
        <begin position="455"/>
        <end position="474"/>
    </location>
</feature>
<accession>A0A2P4ZWZ3</accession>
<dbReference type="InterPro" id="IPR004840">
    <property type="entry name" value="Amino_acid_permease_CS"/>
</dbReference>
<feature type="transmembrane region" description="Helical" evidence="6">
    <location>
        <begin position="353"/>
        <end position="375"/>
    </location>
</feature>
<evidence type="ECO:0000256" key="5">
    <source>
        <dbReference type="ARBA" id="ARBA00023136"/>
    </source>
</evidence>
<feature type="transmembrane region" description="Helical" evidence="6">
    <location>
        <begin position="381"/>
        <end position="401"/>
    </location>
</feature>
<dbReference type="PANTHER" id="PTHR45649:SF27">
    <property type="entry name" value="CHOLINE TRANSPORTER (EUROFUNG)"/>
    <property type="match status" value="1"/>
</dbReference>
<feature type="transmembrane region" description="Helical" evidence="6">
    <location>
        <begin position="150"/>
        <end position="170"/>
    </location>
</feature>
<evidence type="ECO:0000256" key="6">
    <source>
        <dbReference type="SAM" id="Phobius"/>
    </source>
</evidence>
<evidence type="ECO:0000256" key="3">
    <source>
        <dbReference type="ARBA" id="ARBA00022692"/>
    </source>
</evidence>
<feature type="transmembrane region" description="Helical" evidence="6">
    <location>
        <begin position="64"/>
        <end position="95"/>
    </location>
</feature>
<keyword evidence="2" id="KW-0813">Transport</keyword>
<dbReference type="PIRSF" id="PIRSF006060">
    <property type="entry name" value="AA_transporter"/>
    <property type="match status" value="1"/>
</dbReference>
<comment type="caution">
    <text evidence="7">The sequence shown here is derived from an EMBL/GenBank/DDBJ whole genome shotgun (WGS) entry which is preliminary data.</text>
</comment>
<dbReference type="STRING" id="398673.A0A2P4ZWZ3"/>
<feature type="transmembrane region" description="Helical" evidence="6">
    <location>
        <begin position="20"/>
        <end position="44"/>
    </location>
</feature>
<feature type="transmembrane region" description="Helical" evidence="6">
    <location>
        <begin position="421"/>
        <end position="443"/>
    </location>
</feature>
<dbReference type="RefSeq" id="XP_024406276.1">
    <property type="nucleotide sequence ID" value="XM_024548873.1"/>
</dbReference>
<dbReference type="InterPro" id="IPR002293">
    <property type="entry name" value="AA/rel_permease1"/>
</dbReference>
<keyword evidence="3 6" id="KW-0812">Transmembrane</keyword>
<keyword evidence="4 6" id="KW-1133">Transmembrane helix</keyword>
<name>A0A2P4ZWZ3_9HYPO</name>
<feature type="transmembrane region" description="Helical" evidence="6">
    <location>
        <begin position="227"/>
        <end position="245"/>
    </location>
</feature>
<organism evidence="7 8">
    <name type="scientific">Trichoderma gamsii</name>
    <dbReference type="NCBI Taxonomy" id="398673"/>
    <lineage>
        <taxon>Eukaryota</taxon>
        <taxon>Fungi</taxon>
        <taxon>Dikarya</taxon>
        <taxon>Ascomycota</taxon>
        <taxon>Pezizomycotina</taxon>
        <taxon>Sordariomycetes</taxon>
        <taxon>Hypocreomycetidae</taxon>
        <taxon>Hypocreales</taxon>
        <taxon>Hypocreaceae</taxon>
        <taxon>Trichoderma</taxon>
    </lineage>
</organism>
<feature type="transmembrane region" description="Helical" evidence="6">
    <location>
        <begin position="309"/>
        <end position="332"/>
    </location>
</feature>
<proteinExistence type="predicted"/>
<comment type="subcellular location">
    <subcellularLocation>
        <location evidence="1">Membrane</location>
        <topology evidence="1">Multi-pass membrane protein</topology>
    </subcellularLocation>
</comment>
<dbReference type="GeneID" id="29991144"/>
<dbReference type="PANTHER" id="PTHR45649">
    <property type="entry name" value="AMINO-ACID PERMEASE BAT1"/>
    <property type="match status" value="1"/>
</dbReference>
<dbReference type="AlphaFoldDB" id="A0A2P4ZWZ3"/>
<feature type="transmembrane region" description="Helical" evidence="6">
    <location>
        <begin position="182"/>
        <end position="207"/>
    </location>
</feature>
<feature type="transmembrane region" description="Helical" evidence="6">
    <location>
        <begin position="266"/>
        <end position="289"/>
    </location>
</feature>
<evidence type="ECO:0000313" key="7">
    <source>
        <dbReference type="EMBL" id="PON28798.1"/>
    </source>
</evidence>
<dbReference type="Gene3D" id="1.20.1740.10">
    <property type="entry name" value="Amino acid/polyamine transporter I"/>
    <property type="match status" value="1"/>
</dbReference>
<dbReference type="Proteomes" id="UP000054821">
    <property type="component" value="Unassembled WGS sequence"/>
</dbReference>
<evidence type="ECO:0000256" key="4">
    <source>
        <dbReference type="ARBA" id="ARBA00022989"/>
    </source>
</evidence>
<evidence type="ECO:0000313" key="8">
    <source>
        <dbReference type="Proteomes" id="UP000054821"/>
    </source>
</evidence>
<evidence type="ECO:0000256" key="1">
    <source>
        <dbReference type="ARBA" id="ARBA00004141"/>
    </source>
</evidence>
<keyword evidence="5 6" id="KW-0472">Membrane</keyword>
<dbReference type="GO" id="GO:0006865">
    <property type="term" value="P:amino acid transport"/>
    <property type="evidence" value="ECO:0007669"/>
    <property type="project" value="InterPro"/>
</dbReference>
<dbReference type="GO" id="GO:0022857">
    <property type="term" value="F:transmembrane transporter activity"/>
    <property type="evidence" value="ECO:0007669"/>
    <property type="project" value="InterPro"/>
</dbReference>
<protein>
    <submittedName>
        <fullName evidence="7">Amino acid permease</fullName>
    </submittedName>
</protein>
<gene>
    <name evidence="7" type="ORF">TGAM01_v201906</name>
</gene>
<sequence>MEDPHTAQSMRRQFGTWDACALGVMTGSAWPLFGGPKVVMLTFFCAAQETSLYNGGPPGVIYELVAVCLVYFSITACVAELASAMPTSAGVYYWATVTGGRKWGRVLGFYAGWYNAFAYIFATVATSSISAVQLVQMYALFRPDYVSQPWHVLLAYFGCSWISCAIVIFGHRFMARINDVGLVLILAGVLVTIVVCCVMPAVHGAGYSSNRSVWVEWENDTGYESNGLVFLMGMLNGAFAFGVPGPRTDVKIDCISHIAEEATKTFAYLIAIFYAAKDVGAVAAMAYLFPISPIYQQATQSVGGTLGLSLLIFLPSFWAIVGGYVTAGRVVWTLGRGNAVPFAGTLGRISPTLHNPVNAALCVAVLNTLIGLIYLGSKTALSAFATSVVCLNLLAYLAAMLPHLLSGRQGLLPGVFWMRGWVGATVYGVACAFIGFFLVIFNFPYSQPVTAGSMNYTSAVLVGLSIVITACWIWKRRQGYVVSEAFVEEPSLVNEWEEQHGENRDKEQA</sequence>
<dbReference type="Pfam" id="PF13520">
    <property type="entry name" value="AA_permease_2"/>
    <property type="match status" value="1"/>
</dbReference>
<evidence type="ECO:0000256" key="2">
    <source>
        <dbReference type="ARBA" id="ARBA00022448"/>
    </source>
</evidence>
<keyword evidence="8" id="KW-1185">Reference proteome</keyword>
<dbReference type="GO" id="GO:0016020">
    <property type="term" value="C:membrane"/>
    <property type="evidence" value="ECO:0007669"/>
    <property type="project" value="UniProtKB-SubCell"/>
</dbReference>
<reference evidence="7 8" key="1">
    <citation type="journal article" date="2016" name="Genome Announc.">
        <title>Draft Whole-Genome Sequence of Trichoderma gamsii T6085, a Promising Biocontrol Agent of Fusarium Head Blight on Wheat.</title>
        <authorList>
            <person name="Baroncelli R."/>
            <person name="Zapparata A."/>
            <person name="Piaggeschi G."/>
            <person name="Sarrocco S."/>
            <person name="Vannacci G."/>
        </authorList>
    </citation>
    <scope>NUCLEOTIDE SEQUENCE [LARGE SCALE GENOMIC DNA]</scope>
    <source>
        <strain evidence="7 8">T6085</strain>
    </source>
</reference>